<name>A0ABR8VPI5_9BACI</name>
<dbReference type="EMBL" id="JACSPV010000035">
    <property type="protein sequence ID" value="MBD8006672.1"/>
    <property type="molecule type" value="Genomic_DNA"/>
</dbReference>
<evidence type="ECO:0000259" key="5">
    <source>
        <dbReference type="SMART" id="SM00478"/>
    </source>
</evidence>
<gene>
    <name evidence="6" type="ORF">H9631_16455</name>
</gene>
<dbReference type="Gene3D" id="1.10.340.30">
    <property type="entry name" value="Hypothetical protein, domain 2"/>
    <property type="match status" value="1"/>
</dbReference>
<dbReference type="SMART" id="SM00478">
    <property type="entry name" value="ENDO3c"/>
    <property type="match status" value="1"/>
</dbReference>
<evidence type="ECO:0000256" key="2">
    <source>
        <dbReference type="ARBA" id="ARBA00012000"/>
    </source>
</evidence>
<evidence type="ECO:0000256" key="3">
    <source>
        <dbReference type="ARBA" id="ARBA00022763"/>
    </source>
</evidence>
<reference evidence="6 7" key="1">
    <citation type="submission" date="2020-08" db="EMBL/GenBank/DDBJ databases">
        <title>A Genomic Blueprint of the Chicken Gut Microbiome.</title>
        <authorList>
            <person name="Gilroy R."/>
            <person name="Ravi A."/>
            <person name="Getino M."/>
            <person name="Pursley I."/>
            <person name="Horton D.L."/>
            <person name="Alikhan N.-F."/>
            <person name="Baker D."/>
            <person name="Gharbi K."/>
            <person name="Hall N."/>
            <person name="Watson M."/>
            <person name="Adriaenssens E.M."/>
            <person name="Foster-Nyarko E."/>
            <person name="Jarju S."/>
            <person name="Secka A."/>
            <person name="Antonio M."/>
            <person name="Oren A."/>
            <person name="Chaudhuri R."/>
            <person name="La Ragione R.M."/>
            <person name="Hildebrand F."/>
            <person name="Pallen M.J."/>
        </authorList>
    </citation>
    <scope>NUCLEOTIDE SEQUENCE [LARGE SCALE GENOMIC DNA]</scope>
    <source>
        <strain evidence="6 7">Sa1BUA2</strain>
    </source>
</reference>
<keyword evidence="4" id="KW-0234">DNA repair</keyword>
<keyword evidence="3" id="KW-0227">DNA damage</keyword>
<dbReference type="Proteomes" id="UP000648182">
    <property type="component" value="Unassembled WGS sequence"/>
</dbReference>
<comment type="caution">
    <text evidence="6">The sequence shown here is derived from an EMBL/GenBank/DDBJ whole genome shotgun (WGS) entry which is preliminary data.</text>
</comment>
<dbReference type="CDD" id="cd00056">
    <property type="entry name" value="ENDO3c"/>
    <property type="match status" value="1"/>
</dbReference>
<protein>
    <recommendedName>
        <fullName evidence="2">DNA-3-methyladenine glycosylase II</fullName>
        <ecNumber evidence="2">3.2.2.21</ecNumber>
    </recommendedName>
</protein>
<dbReference type="InterPro" id="IPR051912">
    <property type="entry name" value="Alkylbase_DNA_Glycosylase/TA"/>
</dbReference>
<accession>A0ABR8VPI5</accession>
<dbReference type="Gene3D" id="1.10.1670.40">
    <property type="match status" value="1"/>
</dbReference>
<dbReference type="RefSeq" id="WP_191814725.1">
    <property type="nucleotide sequence ID" value="NZ_JACSPV010000035.1"/>
</dbReference>
<keyword evidence="7" id="KW-1185">Reference proteome</keyword>
<evidence type="ECO:0000256" key="4">
    <source>
        <dbReference type="ARBA" id="ARBA00023204"/>
    </source>
</evidence>
<dbReference type="Pfam" id="PF00730">
    <property type="entry name" value="HhH-GPD"/>
    <property type="match status" value="1"/>
</dbReference>
<evidence type="ECO:0000313" key="7">
    <source>
        <dbReference type="Proteomes" id="UP000648182"/>
    </source>
</evidence>
<dbReference type="InterPro" id="IPR003265">
    <property type="entry name" value="HhH-GPD_domain"/>
</dbReference>
<feature type="domain" description="HhH-GPD" evidence="5">
    <location>
        <begin position="127"/>
        <end position="287"/>
    </location>
</feature>
<dbReference type="PANTHER" id="PTHR43003">
    <property type="entry name" value="DNA-3-METHYLADENINE GLYCOSYLASE"/>
    <property type="match status" value="1"/>
</dbReference>
<evidence type="ECO:0000256" key="1">
    <source>
        <dbReference type="ARBA" id="ARBA00000086"/>
    </source>
</evidence>
<evidence type="ECO:0000313" key="6">
    <source>
        <dbReference type="EMBL" id="MBD8006672.1"/>
    </source>
</evidence>
<dbReference type="InterPro" id="IPR011257">
    <property type="entry name" value="DNA_glycosylase"/>
</dbReference>
<dbReference type="EC" id="3.2.2.21" evidence="2"/>
<comment type="catalytic activity">
    <reaction evidence="1">
        <text>Hydrolysis of alkylated DNA, releasing 3-methyladenine, 3-methylguanine, 7-methylguanine and 7-methyladenine.</text>
        <dbReference type="EC" id="3.2.2.21"/>
    </reaction>
</comment>
<dbReference type="SUPFAM" id="SSF48150">
    <property type="entry name" value="DNA-glycosylase"/>
    <property type="match status" value="1"/>
</dbReference>
<dbReference type="PANTHER" id="PTHR43003:SF5">
    <property type="entry name" value="DNA-3-METHYLADENINE GLYCOSYLASE"/>
    <property type="match status" value="1"/>
</dbReference>
<sequence>MWEEEAVIEGPYHFDLALERLAKDPLNKVDRVARLIRMPIYEKEPEVAEIQAVGTVDQPAFIVRGSSLQTKQQVMDRTSTVFQWNLPLMKVHEHFSKTALNGIFEQHFGTPIVREFSLFSALIRPIIHQQVNMSFAISLTEQFVKTFGFEIEGAPFFPNPEKVAALDVTELRNLRFSQRKAEYIIDLSKMIVNGELNLEELAKKPDEEVIKELVKIRGIGPWTAQSFLLFGLGRRNLFPMADIGLQNAIKNLYQLDRKPTYEEMEKFSKEWHPYLSYASFYLWRSIETN</sequence>
<organism evidence="6 7">
    <name type="scientific">Bacillus norwichensis</name>
    <dbReference type="NCBI Taxonomy" id="2762217"/>
    <lineage>
        <taxon>Bacteria</taxon>
        <taxon>Bacillati</taxon>
        <taxon>Bacillota</taxon>
        <taxon>Bacilli</taxon>
        <taxon>Bacillales</taxon>
        <taxon>Bacillaceae</taxon>
        <taxon>Bacillus</taxon>
    </lineage>
</organism>
<proteinExistence type="predicted"/>